<dbReference type="InterPro" id="IPR016185">
    <property type="entry name" value="PreATP-grasp_dom_sf"/>
</dbReference>
<keyword evidence="4" id="KW-0436">Ligase</keyword>
<dbReference type="InterPro" id="IPR005875">
    <property type="entry name" value="PurK"/>
</dbReference>
<dbReference type="KEGG" id="twh:TWT_026"/>
<comment type="function">
    <text evidence="4">Catalyzes the ATP-dependent conversion of 5-aminoimidazole ribonucleotide (AIR) and HCO(3)(-) to N5-carboxyaminoimidazole ribonucleotide (N5-CAIR).</text>
</comment>
<dbReference type="InterPro" id="IPR040686">
    <property type="entry name" value="PurK_C"/>
</dbReference>
<proteinExistence type="inferred from homology"/>
<dbReference type="GO" id="GO:0006189">
    <property type="term" value="P:'de novo' IMP biosynthetic process"/>
    <property type="evidence" value="ECO:0007669"/>
    <property type="project" value="UniProtKB-UniRule"/>
</dbReference>
<feature type="binding site" evidence="4">
    <location>
        <position position="188"/>
    </location>
    <ligand>
        <name>ATP</name>
        <dbReference type="ChEBI" id="CHEBI:30616"/>
    </ligand>
</feature>
<evidence type="ECO:0000313" key="6">
    <source>
        <dbReference type="EMBL" id="AAO44123.1"/>
    </source>
</evidence>
<dbReference type="PROSITE" id="PS50975">
    <property type="entry name" value="ATP_GRASP"/>
    <property type="match status" value="1"/>
</dbReference>
<reference evidence="6 7" key="1">
    <citation type="journal article" date="2003" name="Genome Res.">
        <title>Tropheryma whipplei twist: a human pathogenic Actinobacteria with a reduced genome.</title>
        <authorList>
            <person name="Raoult D."/>
            <person name="Ogata H."/>
            <person name="Audic S."/>
            <person name="Robert C."/>
            <person name="Suhre K."/>
            <person name="Drancourt M."/>
            <person name="Claverie J.-M."/>
        </authorList>
    </citation>
    <scope>NUCLEOTIDE SEQUENCE [LARGE SCALE GENOMIC DNA]</scope>
    <source>
        <strain evidence="6 7">Twist</strain>
    </source>
</reference>
<keyword evidence="3 4" id="KW-0067">ATP-binding</keyword>
<dbReference type="SUPFAM" id="SSF52440">
    <property type="entry name" value="PreATP-grasp domain"/>
    <property type="match status" value="1"/>
</dbReference>
<dbReference type="Proteomes" id="UP000002200">
    <property type="component" value="Chromosome"/>
</dbReference>
<dbReference type="Pfam" id="PF17769">
    <property type="entry name" value="PurK_C"/>
    <property type="match status" value="1"/>
</dbReference>
<dbReference type="SUPFAM" id="SSF56059">
    <property type="entry name" value="Glutathione synthetase ATP-binding domain-like"/>
    <property type="match status" value="1"/>
</dbReference>
<feature type="binding site" evidence="4">
    <location>
        <begin position="371"/>
        <end position="372"/>
    </location>
    <ligand>
        <name>ATP</name>
        <dbReference type="ChEBI" id="CHEBI:30616"/>
    </ligand>
</feature>
<comment type="caution">
    <text evidence="4">Lacks conserved residue(s) required for the propagation of feature annotation.</text>
</comment>
<comment type="pathway">
    <text evidence="4">Purine metabolism; IMP biosynthesis via de novo pathway; 5-amino-1-(5-phospho-D-ribosyl)imidazole-4-carboxylate from 5-amino-1-(5-phospho-D-ribosyl)imidazole (N5-CAIR route): step 1/2.</text>
</comment>
<dbReference type="InterPro" id="IPR011761">
    <property type="entry name" value="ATP-grasp"/>
</dbReference>
<dbReference type="AlphaFoldDB" id="Q83H36"/>
<comment type="subunit">
    <text evidence="4">Homodimer.</text>
</comment>
<accession>Q83H36</accession>
<dbReference type="eggNOG" id="COG0026">
    <property type="taxonomic scope" value="Bacteria"/>
</dbReference>
<dbReference type="SUPFAM" id="SSF51246">
    <property type="entry name" value="Rudiment single hybrid motif"/>
    <property type="match status" value="1"/>
</dbReference>
<protein>
    <recommendedName>
        <fullName evidence="4">N5-carboxyaminoimidazole ribonucleotide synthase</fullName>
        <shortName evidence="4">N5-CAIR synthase</shortName>
        <ecNumber evidence="4">6.3.4.18</ecNumber>
    </recommendedName>
    <alternativeName>
        <fullName evidence="4">5-(carboxyamino)imidazole ribonucleotide synthetase</fullName>
    </alternativeName>
</protein>
<dbReference type="GO" id="GO:0004638">
    <property type="term" value="F:phosphoribosylaminoimidazole carboxylase activity"/>
    <property type="evidence" value="ECO:0007669"/>
    <property type="project" value="InterPro"/>
</dbReference>
<dbReference type="EC" id="6.3.4.18" evidence="4"/>
<keyword evidence="2 4" id="KW-0658">Purine biosynthesis</keyword>
<dbReference type="EMBL" id="AE014184">
    <property type="protein sequence ID" value="AAO44123.1"/>
    <property type="molecule type" value="Genomic_DNA"/>
</dbReference>
<sequence>MPIQLKDIETITATDAASTEPYAIFLNPRSINRLKTNILTNIPAIPTMPKVAICLYRALFTRQNALCMLSIARIASPAQYNLRLMFERLSCSVGVIGGGQLARMMIAPAQALGVDLKVFADTPDSSAALAATAFGSPENGAAVLEFAQTVDIVTFEHELVPADVLQLLDERGIEMLPRPRALRYAQDKLALRRYLDEISVNQPAWAEVRSEGDLERFISEHGGCAVVKTGGYDGRGVQVVTLSSEIDTCRNGGFLAEERIDFVCEVSQLVARSSIGEICVWPLTQTIQENGICVQTITPALGLSGGNALNQLTTFHDGRTRTPHAPLHSELITKLQDSAKTIALDIARGLNVVGVMAVEMFITQDGKLLVNELAMRPHNSGHWSMAASITDQFEQHLRAVLGLPLGATDMSHNCAIMVNIFNSISPAQYREVMTHWPDAKLHIYKKQPRPGRKIGHVVFAGEDLQQLAIAAEECRQLLRESHAV</sequence>
<dbReference type="InterPro" id="IPR003135">
    <property type="entry name" value="ATP-grasp_carboxylate-amine"/>
</dbReference>
<comment type="similarity">
    <text evidence="4">Belongs to the PurK/PurT family.</text>
</comment>
<keyword evidence="7" id="KW-1185">Reference proteome</keyword>
<dbReference type="HAMAP" id="MF_01928">
    <property type="entry name" value="PurK"/>
    <property type="match status" value="1"/>
</dbReference>
<dbReference type="HOGENOM" id="CLU_011534_0_2_11"/>
<dbReference type="Pfam" id="PF02222">
    <property type="entry name" value="ATP-grasp"/>
    <property type="match status" value="2"/>
</dbReference>
<evidence type="ECO:0000256" key="1">
    <source>
        <dbReference type="ARBA" id="ARBA00022741"/>
    </source>
</evidence>
<feature type="binding site" evidence="4">
    <location>
        <begin position="257"/>
        <end position="260"/>
    </location>
    <ligand>
        <name>ATP</name>
        <dbReference type="ChEBI" id="CHEBI:30616"/>
    </ligand>
</feature>
<dbReference type="GO" id="GO:0005829">
    <property type="term" value="C:cytosol"/>
    <property type="evidence" value="ECO:0007669"/>
    <property type="project" value="TreeGrafter"/>
</dbReference>
<dbReference type="Gene3D" id="3.40.50.20">
    <property type="match status" value="1"/>
</dbReference>
<organism evidence="6 7">
    <name type="scientific">Tropheryma whipplei (strain Twist)</name>
    <name type="common">Whipple's bacillus</name>
    <dbReference type="NCBI Taxonomy" id="203267"/>
    <lineage>
        <taxon>Bacteria</taxon>
        <taxon>Bacillati</taxon>
        <taxon>Actinomycetota</taxon>
        <taxon>Actinomycetes</taxon>
        <taxon>Micrococcales</taxon>
        <taxon>Tropherymataceae</taxon>
        <taxon>Tropheryma</taxon>
    </lineage>
</organism>
<keyword evidence="6" id="KW-0456">Lyase</keyword>
<dbReference type="InterPro" id="IPR054350">
    <property type="entry name" value="PurT/PurK_preATP-grasp"/>
</dbReference>
<dbReference type="PANTHER" id="PTHR11609">
    <property type="entry name" value="PURINE BIOSYNTHESIS PROTEIN 6/7, PUR6/7"/>
    <property type="match status" value="1"/>
</dbReference>
<keyword evidence="1 4" id="KW-0547">Nucleotide-binding</keyword>
<evidence type="ECO:0000256" key="4">
    <source>
        <dbReference type="HAMAP-Rule" id="MF_01928"/>
    </source>
</evidence>
<dbReference type="GO" id="GO:0046872">
    <property type="term" value="F:metal ion binding"/>
    <property type="evidence" value="ECO:0007669"/>
    <property type="project" value="InterPro"/>
</dbReference>
<dbReference type="Pfam" id="PF22660">
    <property type="entry name" value="RS_preATP-grasp-like"/>
    <property type="match status" value="1"/>
</dbReference>
<gene>
    <name evidence="4 6" type="primary">purK</name>
    <name evidence="6" type="ordered locus">TWT_026</name>
</gene>
<feature type="binding site" evidence="4">
    <location>
        <position position="265"/>
    </location>
    <ligand>
        <name>ATP</name>
        <dbReference type="ChEBI" id="CHEBI:30616"/>
    </ligand>
</feature>
<dbReference type="STRING" id="203267.TWT_026"/>
<feature type="domain" description="ATP-grasp" evidence="5">
    <location>
        <begin position="192"/>
        <end position="401"/>
    </location>
</feature>
<comment type="catalytic activity">
    <reaction evidence="4">
        <text>5-amino-1-(5-phospho-beta-D-ribosyl)imidazole + hydrogencarbonate + ATP = 5-carboxyamino-1-(5-phospho-D-ribosyl)imidazole + ADP + phosphate + 2 H(+)</text>
        <dbReference type="Rhea" id="RHEA:19317"/>
        <dbReference type="ChEBI" id="CHEBI:15378"/>
        <dbReference type="ChEBI" id="CHEBI:17544"/>
        <dbReference type="ChEBI" id="CHEBI:30616"/>
        <dbReference type="ChEBI" id="CHEBI:43474"/>
        <dbReference type="ChEBI" id="CHEBI:58730"/>
        <dbReference type="ChEBI" id="CHEBI:137981"/>
        <dbReference type="ChEBI" id="CHEBI:456216"/>
        <dbReference type="EC" id="6.3.4.18"/>
    </reaction>
</comment>
<evidence type="ECO:0000313" key="7">
    <source>
        <dbReference type="Proteomes" id="UP000002200"/>
    </source>
</evidence>
<name>Q83H36_TROWT</name>
<dbReference type="PANTHER" id="PTHR11609:SF5">
    <property type="entry name" value="PHOSPHORIBOSYLAMINOIMIDAZOLE CARBOXYLASE"/>
    <property type="match status" value="1"/>
</dbReference>
<dbReference type="Gene3D" id="3.30.1490.20">
    <property type="entry name" value="ATP-grasp fold, A domain"/>
    <property type="match status" value="1"/>
</dbReference>
<dbReference type="GO" id="GO:0005524">
    <property type="term" value="F:ATP binding"/>
    <property type="evidence" value="ECO:0007669"/>
    <property type="project" value="UniProtKB-UniRule"/>
</dbReference>
<evidence type="ECO:0000256" key="3">
    <source>
        <dbReference type="ARBA" id="ARBA00022840"/>
    </source>
</evidence>
<evidence type="ECO:0000259" key="5">
    <source>
        <dbReference type="PROSITE" id="PS50975"/>
    </source>
</evidence>
<dbReference type="UniPathway" id="UPA00074">
    <property type="reaction ID" value="UER00942"/>
</dbReference>
<dbReference type="InterPro" id="IPR013815">
    <property type="entry name" value="ATP_grasp_subdomain_1"/>
</dbReference>
<dbReference type="GO" id="GO:0034028">
    <property type="term" value="F:5-(carboxyamino)imidazole ribonucleotide synthase activity"/>
    <property type="evidence" value="ECO:0007669"/>
    <property type="project" value="UniProtKB-UniRule"/>
</dbReference>
<dbReference type="Gene3D" id="3.30.470.20">
    <property type="entry name" value="ATP-grasp fold, B domain"/>
    <property type="match status" value="1"/>
</dbReference>
<dbReference type="InterPro" id="IPR011054">
    <property type="entry name" value="Rudment_hybrid_motif"/>
</dbReference>
<evidence type="ECO:0000256" key="2">
    <source>
        <dbReference type="ARBA" id="ARBA00022755"/>
    </source>
</evidence>